<dbReference type="EMBL" id="JAMOIL010000005">
    <property type="protein sequence ID" value="MCM0619758.1"/>
    <property type="molecule type" value="Genomic_DNA"/>
</dbReference>
<feature type="region of interest" description="Disordered" evidence="1">
    <location>
        <begin position="1"/>
        <end position="20"/>
    </location>
</feature>
<feature type="domain" description="Serine aminopeptidase S33" evidence="2">
    <location>
        <begin position="102"/>
        <end position="168"/>
    </location>
</feature>
<dbReference type="SUPFAM" id="SSF53474">
    <property type="entry name" value="alpha/beta-Hydrolases"/>
    <property type="match status" value="1"/>
</dbReference>
<proteinExistence type="predicted"/>
<feature type="compositionally biased region" description="Basic and acidic residues" evidence="1">
    <location>
        <begin position="1"/>
        <end position="10"/>
    </location>
</feature>
<dbReference type="AlphaFoldDB" id="A0A9X2D5V9"/>
<evidence type="ECO:0000313" key="4">
    <source>
        <dbReference type="Proteomes" id="UP001139485"/>
    </source>
</evidence>
<name>A0A9X2D5V9_9ACTN</name>
<evidence type="ECO:0000256" key="1">
    <source>
        <dbReference type="SAM" id="MobiDB-lite"/>
    </source>
</evidence>
<dbReference type="RefSeq" id="WP_250826516.1">
    <property type="nucleotide sequence ID" value="NZ_JAMOIL010000005.1"/>
</dbReference>
<protein>
    <submittedName>
        <fullName evidence="3">Lysophospholipase</fullName>
    </submittedName>
</protein>
<accession>A0A9X2D5V9</accession>
<comment type="caution">
    <text evidence="3">The sequence shown here is derived from an EMBL/GenBank/DDBJ whole genome shotgun (WGS) entry which is preliminary data.</text>
</comment>
<gene>
    <name evidence="3" type="ORF">M8330_05555</name>
</gene>
<evidence type="ECO:0000259" key="2">
    <source>
        <dbReference type="Pfam" id="PF12146"/>
    </source>
</evidence>
<dbReference type="Gene3D" id="3.40.50.1820">
    <property type="entry name" value="alpha/beta hydrolase"/>
    <property type="match status" value="1"/>
</dbReference>
<dbReference type="InterPro" id="IPR029058">
    <property type="entry name" value="AB_hydrolase_fold"/>
</dbReference>
<dbReference type="Pfam" id="PF12146">
    <property type="entry name" value="Hydrolase_4"/>
    <property type="match status" value="1"/>
</dbReference>
<keyword evidence="4" id="KW-1185">Reference proteome</keyword>
<evidence type="ECO:0000313" key="3">
    <source>
        <dbReference type="EMBL" id="MCM0619758.1"/>
    </source>
</evidence>
<sequence>MPHPGPREGSPDAPASPVHPHEIDEAHESTVPAPLPSERLVREDVARPRALVLALHGGTVRSTAPVTGRSASWHRMRAVQRDIAAGLADAGVATWLLRYSERGWNGDGAVVRADARAALAQVRAEHGDLPVVLLGHSMGARVAVHEADDPQVVGVVGLAPWWQPDDPVTALTGRHLRAAHGTGDHITSATMTAAYVERAGRLTASAAFTPMGPVGHYMLRRVPAWHAAALDGCLDVLRSADAV</sequence>
<organism evidence="3 4">
    <name type="scientific">Nocardioides bruguierae</name>
    <dbReference type="NCBI Taxonomy" id="2945102"/>
    <lineage>
        <taxon>Bacteria</taxon>
        <taxon>Bacillati</taxon>
        <taxon>Actinomycetota</taxon>
        <taxon>Actinomycetes</taxon>
        <taxon>Propionibacteriales</taxon>
        <taxon>Nocardioidaceae</taxon>
        <taxon>Nocardioides</taxon>
    </lineage>
</organism>
<dbReference type="Proteomes" id="UP001139485">
    <property type="component" value="Unassembled WGS sequence"/>
</dbReference>
<dbReference type="InterPro" id="IPR022742">
    <property type="entry name" value="Hydrolase_4"/>
</dbReference>
<reference evidence="3" key="1">
    <citation type="submission" date="2022-05" db="EMBL/GenBank/DDBJ databases">
        <authorList>
            <person name="Tuo L."/>
        </authorList>
    </citation>
    <scope>NUCLEOTIDE SEQUENCE</scope>
    <source>
        <strain evidence="3">BSK12Z-4</strain>
    </source>
</reference>